<dbReference type="OrthoDB" id="1863603at2"/>
<sequence>MGCRYIYSIYDAKSGALVAKGDAAKLVGLGLFRDAGVLSTSYRKNRECKKPRKYRIEREKVVKTFVMTTPQKALRSMYIYSCYDARDKLLGRGTAWELVESGLFGSETSIYSCYNKGGVNDRLGVARMTRVSEMRELQPKRKAAVHRKAEPLRGISHPTALQWDVHDLLVYNRKAKKQGKRELSYGQWSAMGKPAEP</sequence>
<evidence type="ECO:0000313" key="3">
    <source>
        <dbReference type="Proteomes" id="UP000250583"/>
    </source>
</evidence>
<organism evidence="2 3">
    <name type="scientific">Faecalibacterium prausnitzii</name>
    <dbReference type="NCBI Taxonomy" id="853"/>
    <lineage>
        <taxon>Bacteria</taxon>
        <taxon>Bacillati</taxon>
        <taxon>Bacillota</taxon>
        <taxon>Clostridia</taxon>
        <taxon>Eubacteriales</taxon>
        <taxon>Oscillospiraceae</taxon>
        <taxon>Faecalibacterium</taxon>
    </lineage>
</organism>
<feature type="region of interest" description="Disordered" evidence="1">
    <location>
        <begin position="178"/>
        <end position="197"/>
    </location>
</feature>
<dbReference type="Proteomes" id="UP000250583">
    <property type="component" value="Unassembled WGS sequence"/>
</dbReference>
<proteinExistence type="predicted"/>
<accession>A0A329UJP7</accession>
<evidence type="ECO:0000313" key="2">
    <source>
        <dbReference type="EMBL" id="RAW61293.1"/>
    </source>
</evidence>
<comment type="caution">
    <text evidence="2">The sequence shown here is derived from an EMBL/GenBank/DDBJ whole genome shotgun (WGS) entry which is preliminary data.</text>
</comment>
<gene>
    <name evidence="2" type="ORF">C4N22_00985</name>
</gene>
<dbReference type="AlphaFoldDB" id="A0A329UJP7"/>
<evidence type="ECO:0000256" key="1">
    <source>
        <dbReference type="SAM" id="MobiDB-lite"/>
    </source>
</evidence>
<reference evidence="2 3" key="1">
    <citation type="submission" date="2018-02" db="EMBL/GenBank/DDBJ databases">
        <title>Complete genome sequencing of Faecalibacterium prausnitzii strains isolated from the human gut.</title>
        <authorList>
            <person name="Fitzgerald B.C."/>
            <person name="Shkoporov A.N."/>
            <person name="Ross P.R."/>
            <person name="Hill C."/>
        </authorList>
    </citation>
    <scope>NUCLEOTIDE SEQUENCE [LARGE SCALE GENOMIC DNA]</scope>
    <source>
        <strain evidence="2 3">APC923/61-1</strain>
    </source>
</reference>
<protein>
    <submittedName>
        <fullName evidence="2">Uncharacterized protein</fullName>
    </submittedName>
</protein>
<dbReference type="RefSeq" id="WP_112147652.1">
    <property type="nucleotide sequence ID" value="NZ_PRLE01000001.1"/>
</dbReference>
<dbReference type="EMBL" id="PRLE01000001">
    <property type="protein sequence ID" value="RAW61293.1"/>
    <property type="molecule type" value="Genomic_DNA"/>
</dbReference>
<name>A0A329UJP7_9FIRM</name>